<keyword evidence="2" id="KW-1185">Reference proteome</keyword>
<evidence type="ECO:0000313" key="2">
    <source>
        <dbReference type="Proteomes" id="UP000075901"/>
    </source>
</evidence>
<evidence type="ECO:0000313" key="1">
    <source>
        <dbReference type="EnsemblMetazoa" id="AMAM001796-PA"/>
    </source>
</evidence>
<reference evidence="2" key="1">
    <citation type="submission" date="2013-09" db="EMBL/GenBank/DDBJ databases">
        <title>The Genome Sequence of Anopheles maculatus species B.</title>
        <authorList>
            <consortium name="The Broad Institute Genomics Platform"/>
            <person name="Neafsey D.E."/>
            <person name="Besansky N."/>
            <person name="Howell P."/>
            <person name="Walton C."/>
            <person name="Young S.K."/>
            <person name="Zeng Q."/>
            <person name="Gargeya S."/>
            <person name="Fitzgerald M."/>
            <person name="Haas B."/>
            <person name="Abouelleil A."/>
            <person name="Allen A.W."/>
            <person name="Alvarado L."/>
            <person name="Arachchi H.M."/>
            <person name="Berlin A.M."/>
            <person name="Chapman S.B."/>
            <person name="Gainer-Dewar J."/>
            <person name="Goldberg J."/>
            <person name="Griggs A."/>
            <person name="Gujja S."/>
            <person name="Hansen M."/>
            <person name="Howarth C."/>
            <person name="Imamovic A."/>
            <person name="Ireland A."/>
            <person name="Larimer J."/>
            <person name="McCowan C."/>
            <person name="Murphy C."/>
            <person name="Pearson M."/>
            <person name="Poon T.W."/>
            <person name="Priest M."/>
            <person name="Roberts A."/>
            <person name="Saif S."/>
            <person name="Shea T."/>
            <person name="Sisk P."/>
            <person name="Sykes S."/>
            <person name="Wortman J."/>
            <person name="Nusbaum C."/>
            <person name="Birren B."/>
        </authorList>
    </citation>
    <scope>NUCLEOTIDE SEQUENCE [LARGE SCALE GENOMIC DNA]</scope>
    <source>
        <strain evidence="2">maculatus3</strain>
    </source>
</reference>
<sequence>MQCIEAPYKLTHLERCKMEQFANGTVGLNISLHAPTLFNYMEISAKTYYKYTTYRPFMIDWSMEYCQAARVGKFNPPTALVMRIIEESLPEFYYPCPHGNRTYNSFWLLEPKFIPDALASGNYRLDIYFRDSAQVVEFAVQVFGVVRKQGLIG</sequence>
<name>A0A182S8H0_9DIPT</name>
<dbReference type="PANTHER" id="PTHR20898:SF0">
    <property type="entry name" value="DAEDALUS ON 3-RELATED"/>
    <property type="match status" value="1"/>
</dbReference>
<protein>
    <submittedName>
        <fullName evidence="1">Uncharacterized protein</fullName>
    </submittedName>
</protein>
<dbReference type="PANTHER" id="PTHR20898">
    <property type="entry name" value="DAEDALUS ON 3-RELATED-RELATED"/>
    <property type="match status" value="1"/>
</dbReference>
<dbReference type="Proteomes" id="UP000075901">
    <property type="component" value="Unassembled WGS sequence"/>
</dbReference>
<proteinExistence type="predicted"/>
<dbReference type="EnsemblMetazoa" id="AMAM001796-RA">
    <property type="protein sequence ID" value="AMAM001796-PA"/>
    <property type="gene ID" value="AMAM001796"/>
</dbReference>
<organism evidence="1 2">
    <name type="scientific">Anopheles maculatus</name>
    <dbReference type="NCBI Taxonomy" id="74869"/>
    <lineage>
        <taxon>Eukaryota</taxon>
        <taxon>Metazoa</taxon>
        <taxon>Ecdysozoa</taxon>
        <taxon>Arthropoda</taxon>
        <taxon>Hexapoda</taxon>
        <taxon>Insecta</taxon>
        <taxon>Pterygota</taxon>
        <taxon>Neoptera</taxon>
        <taxon>Endopterygota</taxon>
        <taxon>Diptera</taxon>
        <taxon>Nematocera</taxon>
        <taxon>Culicoidea</taxon>
        <taxon>Culicidae</taxon>
        <taxon>Anophelinae</taxon>
        <taxon>Anopheles</taxon>
        <taxon>Anopheles maculatus group</taxon>
    </lineage>
</organism>
<accession>A0A182S8H0</accession>
<dbReference type="VEuPathDB" id="VectorBase:AMAM001796"/>
<reference evidence="1" key="2">
    <citation type="submission" date="2020-05" db="UniProtKB">
        <authorList>
            <consortium name="EnsemblMetazoa"/>
        </authorList>
    </citation>
    <scope>IDENTIFICATION</scope>
    <source>
        <strain evidence="1">maculatus3</strain>
    </source>
</reference>
<dbReference type="AlphaFoldDB" id="A0A182S8H0"/>